<name>A0A8J2ZMK3_9RHOB</name>
<evidence type="ECO:0000256" key="2">
    <source>
        <dbReference type="ARBA" id="ARBA00023012"/>
    </source>
</evidence>
<evidence type="ECO:0000256" key="7">
    <source>
        <dbReference type="PROSITE-ProRule" id="PRU01091"/>
    </source>
</evidence>
<evidence type="ECO:0000256" key="6">
    <source>
        <dbReference type="PROSITE-ProRule" id="PRU00169"/>
    </source>
</evidence>
<dbReference type="GO" id="GO:0006355">
    <property type="term" value="P:regulation of DNA-templated transcription"/>
    <property type="evidence" value="ECO:0007669"/>
    <property type="project" value="InterPro"/>
</dbReference>
<reference evidence="10" key="2">
    <citation type="submission" date="2020-09" db="EMBL/GenBank/DDBJ databases">
        <authorList>
            <person name="Sun Q."/>
            <person name="Zhou Y."/>
        </authorList>
    </citation>
    <scope>NUCLEOTIDE SEQUENCE</scope>
    <source>
        <strain evidence="10">CGMCC 1.15762</strain>
    </source>
</reference>
<dbReference type="GO" id="GO:0032993">
    <property type="term" value="C:protein-DNA complex"/>
    <property type="evidence" value="ECO:0007669"/>
    <property type="project" value="TreeGrafter"/>
</dbReference>
<feature type="DNA-binding region" description="OmpR/PhoB-type" evidence="7">
    <location>
        <begin position="124"/>
        <end position="221"/>
    </location>
</feature>
<evidence type="ECO:0000256" key="4">
    <source>
        <dbReference type="ARBA" id="ARBA00023125"/>
    </source>
</evidence>
<evidence type="ECO:0000256" key="5">
    <source>
        <dbReference type="ARBA" id="ARBA00023163"/>
    </source>
</evidence>
<dbReference type="Pfam" id="PF00486">
    <property type="entry name" value="Trans_reg_C"/>
    <property type="match status" value="1"/>
</dbReference>
<feature type="domain" description="Response regulatory" evidence="8">
    <location>
        <begin position="2"/>
        <end position="116"/>
    </location>
</feature>
<protein>
    <submittedName>
        <fullName evidence="10">DNA-binding response regulator</fullName>
    </submittedName>
</protein>
<dbReference type="RefSeq" id="WP_188791652.1">
    <property type="nucleotide sequence ID" value="NZ_BMJV01000008.1"/>
</dbReference>
<keyword evidence="4 7" id="KW-0238">DNA-binding</keyword>
<dbReference type="InterPro" id="IPR001867">
    <property type="entry name" value="OmpR/PhoB-type_DNA-bd"/>
</dbReference>
<dbReference type="GO" id="GO:0000976">
    <property type="term" value="F:transcription cis-regulatory region binding"/>
    <property type="evidence" value="ECO:0007669"/>
    <property type="project" value="TreeGrafter"/>
</dbReference>
<dbReference type="Gene3D" id="6.10.250.690">
    <property type="match status" value="1"/>
</dbReference>
<feature type="domain" description="OmpR/PhoB-type" evidence="9">
    <location>
        <begin position="124"/>
        <end position="221"/>
    </location>
</feature>
<dbReference type="SMART" id="SM00448">
    <property type="entry name" value="REC"/>
    <property type="match status" value="1"/>
</dbReference>
<dbReference type="SUPFAM" id="SSF52172">
    <property type="entry name" value="CheY-like"/>
    <property type="match status" value="1"/>
</dbReference>
<evidence type="ECO:0000259" key="9">
    <source>
        <dbReference type="PROSITE" id="PS51755"/>
    </source>
</evidence>
<evidence type="ECO:0000256" key="1">
    <source>
        <dbReference type="ARBA" id="ARBA00022553"/>
    </source>
</evidence>
<dbReference type="PANTHER" id="PTHR48111">
    <property type="entry name" value="REGULATOR OF RPOS"/>
    <property type="match status" value="1"/>
</dbReference>
<sequence>MRVLLVEDTMDLADGIIAGFTRSGIVCDLAPTLEAARDSRAVQGYDAVVLDINLPDGSGLRLLREMRGAGDRTPVLMLTALVSVDDRVVALDQGADDYLGKPFDQRELEARLRALVRREAEQKGDTVALGPLRFSPAGMTATLGDDRLDLTGREAALLGLLLRHQGNYLSKTRLYDSLYGFGDADVGVNAIEIYIGRLRKKLAGSGVEIITQRGVGYRIDFEAGAAT</sequence>
<gene>
    <name evidence="10" type="primary">tctD</name>
    <name evidence="10" type="ORF">GCM10011415_35820</name>
</gene>
<proteinExistence type="predicted"/>
<evidence type="ECO:0000313" key="10">
    <source>
        <dbReference type="EMBL" id="GGG82853.1"/>
    </source>
</evidence>
<keyword evidence="2" id="KW-0902">Two-component regulatory system</keyword>
<dbReference type="PROSITE" id="PS50110">
    <property type="entry name" value="RESPONSE_REGULATORY"/>
    <property type="match status" value="1"/>
</dbReference>
<comment type="caution">
    <text evidence="10">The sequence shown here is derived from an EMBL/GenBank/DDBJ whole genome shotgun (WGS) entry which is preliminary data.</text>
</comment>
<dbReference type="GO" id="GO:0000156">
    <property type="term" value="F:phosphorelay response regulator activity"/>
    <property type="evidence" value="ECO:0007669"/>
    <property type="project" value="TreeGrafter"/>
</dbReference>
<keyword evidence="1 6" id="KW-0597">Phosphoprotein</keyword>
<keyword evidence="5" id="KW-0804">Transcription</keyword>
<dbReference type="CDD" id="cd00383">
    <property type="entry name" value="trans_reg_C"/>
    <property type="match status" value="1"/>
</dbReference>
<dbReference type="GO" id="GO:0005829">
    <property type="term" value="C:cytosol"/>
    <property type="evidence" value="ECO:0007669"/>
    <property type="project" value="TreeGrafter"/>
</dbReference>
<evidence type="ECO:0000256" key="3">
    <source>
        <dbReference type="ARBA" id="ARBA00023015"/>
    </source>
</evidence>
<dbReference type="PANTHER" id="PTHR48111:SF1">
    <property type="entry name" value="TWO-COMPONENT RESPONSE REGULATOR ORR33"/>
    <property type="match status" value="1"/>
</dbReference>
<accession>A0A8J2ZMK3</accession>
<keyword evidence="11" id="KW-1185">Reference proteome</keyword>
<dbReference type="Gene3D" id="1.10.10.10">
    <property type="entry name" value="Winged helix-like DNA-binding domain superfamily/Winged helix DNA-binding domain"/>
    <property type="match status" value="1"/>
</dbReference>
<organism evidence="10 11">
    <name type="scientific">Salipiger pallidus</name>
    <dbReference type="NCBI Taxonomy" id="1775170"/>
    <lineage>
        <taxon>Bacteria</taxon>
        <taxon>Pseudomonadati</taxon>
        <taxon>Pseudomonadota</taxon>
        <taxon>Alphaproteobacteria</taxon>
        <taxon>Rhodobacterales</taxon>
        <taxon>Roseobacteraceae</taxon>
        <taxon>Salipiger</taxon>
    </lineage>
</organism>
<evidence type="ECO:0000313" key="11">
    <source>
        <dbReference type="Proteomes" id="UP000617145"/>
    </source>
</evidence>
<evidence type="ECO:0000259" key="8">
    <source>
        <dbReference type="PROSITE" id="PS50110"/>
    </source>
</evidence>
<dbReference type="Proteomes" id="UP000617145">
    <property type="component" value="Unassembled WGS sequence"/>
</dbReference>
<dbReference type="Gene3D" id="3.40.50.2300">
    <property type="match status" value="1"/>
</dbReference>
<dbReference type="PROSITE" id="PS51755">
    <property type="entry name" value="OMPR_PHOB"/>
    <property type="match status" value="1"/>
</dbReference>
<dbReference type="InterPro" id="IPR001789">
    <property type="entry name" value="Sig_transdc_resp-reg_receiver"/>
</dbReference>
<reference evidence="10" key="1">
    <citation type="journal article" date="2014" name="Int. J. Syst. Evol. Microbiol.">
        <title>Complete genome sequence of Corynebacterium casei LMG S-19264T (=DSM 44701T), isolated from a smear-ripened cheese.</title>
        <authorList>
            <consortium name="US DOE Joint Genome Institute (JGI-PGF)"/>
            <person name="Walter F."/>
            <person name="Albersmeier A."/>
            <person name="Kalinowski J."/>
            <person name="Ruckert C."/>
        </authorList>
    </citation>
    <scope>NUCLEOTIDE SEQUENCE</scope>
    <source>
        <strain evidence="10">CGMCC 1.15762</strain>
    </source>
</reference>
<dbReference type="EMBL" id="BMJV01000008">
    <property type="protein sequence ID" value="GGG82853.1"/>
    <property type="molecule type" value="Genomic_DNA"/>
</dbReference>
<dbReference type="SMART" id="SM00862">
    <property type="entry name" value="Trans_reg_C"/>
    <property type="match status" value="1"/>
</dbReference>
<dbReference type="Pfam" id="PF00072">
    <property type="entry name" value="Response_reg"/>
    <property type="match status" value="1"/>
</dbReference>
<feature type="modified residue" description="4-aspartylphosphate" evidence="6">
    <location>
        <position position="51"/>
    </location>
</feature>
<keyword evidence="3" id="KW-0805">Transcription regulation</keyword>
<dbReference type="AlphaFoldDB" id="A0A8J2ZMK3"/>
<dbReference type="InterPro" id="IPR036388">
    <property type="entry name" value="WH-like_DNA-bd_sf"/>
</dbReference>
<dbReference type="InterPro" id="IPR039420">
    <property type="entry name" value="WalR-like"/>
</dbReference>
<dbReference type="InterPro" id="IPR011006">
    <property type="entry name" value="CheY-like_superfamily"/>
</dbReference>